<dbReference type="EMBL" id="JBDFQZ010000005">
    <property type="protein sequence ID" value="KAK9724259.1"/>
    <property type="molecule type" value="Genomic_DNA"/>
</dbReference>
<name>A0AAW1KXY0_SAPOF</name>
<gene>
    <name evidence="2" type="ORF">RND81_04G075200</name>
    <name evidence="1" type="ORF">RND81_05G059000</name>
</gene>
<dbReference type="Proteomes" id="UP001443914">
    <property type="component" value="Unassembled WGS sequence"/>
</dbReference>
<evidence type="ECO:0000313" key="2">
    <source>
        <dbReference type="EMBL" id="KAK9733562.1"/>
    </source>
</evidence>
<sequence length="127" mass="13751">MDSRDTITRWSVFDSINFFPATPEALMAEINAAIAALEYAHASAILGPPSPIFRSKSPVRNSGSVYDAQIAEEAYRLGCAALSEGKVDEGLYSLNISLSKCPPDQTDAIAKIQSVISLAARHFRTFK</sequence>
<keyword evidence="3" id="KW-1185">Reference proteome</keyword>
<evidence type="ECO:0000313" key="1">
    <source>
        <dbReference type="EMBL" id="KAK9724259.1"/>
    </source>
</evidence>
<dbReference type="EMBL" id="JBDFQZ010000004">
    <property type="protein sequence ID" value="KAK9733562.1"/>
    <property type="molecule type" value="Genomic_DNA"/>
</dbReference>
<dbReference type="AlphaFoldDB" id="A0AAW1KXY0"/>
<reference evidence="1 3" key="1">
    <citation type="submission" date="2024-03" db="EMBL/GenBank/DDBJ databases">
        <title>WGS assembly of Saponaria officinalis var. Norfolk2.</title>
        <authorList>
            <person name="Jenkins J."/>
            <person name="Shu S."/>
            <person name="Grimwood J."/>
            <person name="Barry K."/>
            <person name="Goodstein D."/>
            <person name="Schmutz J."/>
            <person name="Leebens-Mack J."/>
            <person name="Osbourn A."/>
        </authorList>
    </citation>
    <scope>NUCLEOTIDE SEQUENCE [LARGE SCALE GENOMIC DNA]</scope>
    <source>
        <strain evidence="3">cv. Norfolk2</strain>
        <strain evidence="1">JIC</strain>
        <tissue evidence="1">Leaf</tissue>
    </source>
</reference>
<comment type="caution">
    <text evidence="1">The sequence shown here is derived from an EMBL/GenBank/DDBJ whole genome shotgun (WGS) entry which is preliminary data.</text>
</comment>
<proteinExistence type="predicted"/>
<protein>
    <submittedName>
        <fullName evidence="1">Uncharacterized protein</fullName>
    </submittedName>
</protein>
<evidence type="ECO:0000313" key="3">
    <source>
        <dbReference type="Proteomes" id="UP001443914"/>
    </source>
</evidence>
<accession>A0AAW1KXY0</accession>
<organism evidence="1 3">
    <name type="scientific">Saponaria officinalis</name>
    <name type="common">Common soapwort</name>
    <name type="synonym">Lychnis saponaria</name>
    <dbReference type="NCBI Taxonomy" id="3572"/>
    <lineage>
        <taxon>Eukaryota</taxon>
        <taxon>Viridiplantae</taxon>
        <taxon>Streptophyta</taxon>
        <taxon>Embryophyta</taxon>
        <taxon>Tracheophyta</taxon>
        <taxon>Spermatophyta</taxon>
        <taxon>Magnoliopsida</taxon>
        <taxon>eudicotyledons</taxon>
        <taxon>Gunneridae</taxon>
        <taxon>Pentapetalae</taxon>
        <taxon>Caryophyllales</taxon>
        <taxon>Caryophyllaceae</taxon>
        <taxon>Caryophylleae</taxon>
        <taxon>Saponaria</taxon>
    </lineage>
</organism>